<evidence type="ECO:0000313" key="1">
    <source>
        <dbReference type="Proteomes" id="UP000095286"/>
    </source>
</evidence>
<accession>A0AC35TT25</accession>
<sequence>MLRELRYHPCIVMLDGVILERKKLDLVFEYFPMDLKKYMDKLPIDEVMKAETVMSYMYQICHAMCYCHKRRILHRDLKPANLLVNNSGIIKLADFGLARTIGVPLRAYTHEIVTLWYRAPEILLGIHKYPTSGDSETDQLYTIFQTLSTPTEENWPGIEELPDYKRSFRSGHSVI</sequence>
<dbReference type="WBParaSite" id="RSKR_0000403200.1">
    <property type="protein sequence ID" value="RSKR_0000403200.1"/>
    <property type="gene ID" value="RSKR_0000403200"/>
</dbReference>
<protein>
    <submittedName>
        <fullName evidence="2">Protein kinase domain-containing protein</fullName>
    </submittedName>
</protein>
<reference evidence="2" key="1">
    <citation type="submission" date="2016-11" db="UniProtKB">
        <authorList>
            <consortium name="WormBaseParasite"/>
        </authorList>
    </citation>
    <scope>IDENTIFICATION</scope>
    <source>
        <strain evidence="2">KR3021</strain>
    </source>
</reference>
<evidence type="ECO:0000313" key="2">
    <source>
        <dbReference type="WBParaSite" id="RSKR_0000403200.1"/>
    </source>
</evidence>
<organism evidence="1 2">
    <name type="scientific">Rhabditophanes sp. KR3021</name>
    <dbReference type="NCBI Taxonomy" id="114890"/>
    <lineage>
        <taxon>Eukaryota</taxon>
        <taxon>Metazoa</taxon>
        <taxon>Ecdysozoa</taxon>
        <taxon>Nematoda</taxon>
        <taxon>Chromadorea</taxon>
        <taxon>Rhabditida</taxon>
        <taxon>Tylenchina</taxon>
        <taxon>Panagrolaimomorpha</taxon>
        <taxon>Strongyloidoidea</taxon>
        <taxon>Alloionematidae</taxon>
        <taxon>Rhabditophanes</taxon>
    </lineage>
</organism>
<dbReference type="Proteomes" id="UP000095286">
    <property type="component" value="Unplaced"/>
</dbReference>
<name>A0AC35TT25_9BILA</name>
<proteinExistence type="predicted"/>